<dbReference type="STRING" id="1333662.LPB303_14845"/>
<evidence type="ECO:0000313" key="1">
    <source>
        <dbReference type="EMBL" id="OAD42373.1"/>
    </source>
</evidence>
<dbReference type="OrthoDB" id="1451973at2"/>
<sequence>MKKILNIFTLILIFNIGKSFGQDTIRLKGHLRETFLLESFELYPDKTFKWTNEYDLSWSEYGEYKIEKNKLTFDFYIWMWKPTSMSIKDSISKVPKKLSTRIFEIDEKRIYPITEKGKRVIKMKDPYYRRKWSWLFGNKYEYKIMADKKL</sequence>
<dbReference type="RefSeq" id="WP_068451898.1">
    <property type="nucleotide sequence ID" value="NZ_LVWE01000060.1"/>
</dbReference>
<gene>
    <name evidence="1" type="ORF">LPB303_14845</name>
</gene>
<comment type="caution">
    <text evidence="1">The sequence shown here is derived from an EMBL/GenBank/DDBJ whole genome shotgun (WGS) entry which is preliminary data.</text>
</comment>
<evidence type="ECO:0000313" key="2">
    <source>
        <dbReference type="Proteomes" id="UP000076923"/>
    </source>
</evidence>
<dbReference type="AlphaFoldDB" id="A0A176T4N5"/>
<reference evidence="1 2" key="1">
    <citation type="submission" date="2016-02" db="EMBL/GenBank/DDBJ databases">
        <title>Draft genome sequence of Polaribacter atrinae KACC17473.</title>
        <authorList>
            <person name="Shin S.-K."/>
            <person name="Yi H."/>
        </authorList>
    </citation>
    <scope>NUCLEOTIDE SEQUENCE [LARGE SCALE GENOMIC DNA]</scope>
    <source>
        <strain evidence="1 2">KACC 17473</strain>
    </source>
</reference>
<name>A0A176T4N5_9FLAO</name>
<keyword evidence="2" id="KW-1185">Reference proteome</keyword>
<accession>A0A176T4N5</accession>
<proteinExistence type="predicted"/>
<organism evidence="1 2">
    <name type="scientific">Polaribacter atrinae</name>
    <dbReference type="NCBI Taxonomy" id="1333662"/>
    <lineage>
        <taxon>Bacteria</taxon>
        <taxon>Pseudomonadati</taxon>
        <taxon>Bacteroidota</taxon>
        <taxon>Flavobacteriia</taxon>
        <taxon>Flavobacteriales</taxon>
        <taxon>Flavobacteriaceae</taxon>
    </lineage>
</organism>
<dbReference type="EMBL" id="LVWE01000060">
    <property type="protein sequence ID" value="OAD42373.1"/>
    <property type="molecule type" value="Genomic_DNA"/>
</dbReference>
<dbReference type="Proteomes" id="UP000076923">
    <property type="component" value="Unassembled WGS sequence"/>
</dbReference>
<protein>
    <submittedName>
        <fullName evidence="1">Uncharacterized protein</fullName>
    </submittedName>
</protein>